<accession>A0A067R245</accession>
<name>A0A067R245_ZOONE</name>
<reference evidence="1 2" key="1">
    <citation type="journal article" date="2014" name="Nat. Commun.">
        <title>Molecular traces of alternative social organization in a termite genome.</title>
        <authorList>
            <person name="Terrapon N."/>
            <person name="Li C."/>
            <person name="Robertson H.M."/>
            <person name="Ji L."/>
            <person name="Meng X."/>
            <person name="Booth W."/>
            <person name="Chen Z."/>
            <person name="Childers C.P."/>
            <person name="Glastad K.M."/>
            <person name="Gokhale K."/>
            <person name="Gowin J."/>
            <person name="Gronenberg W."/>
            <person name="Hermansen R.A."/>
            <person name="Hu H."/>
            <person name="Hunt B.G."/>
            <person name="Huylmans A.K."/>
            <person name="Khalil S.M."/>
            <person name="Mitchell R.D."/>
            <person name="Munoz-Torres M.C."/>
            <person name="Mustard J.A."/>
            <person name="Pan H."/>
            <person name="Reese J.T."/>
            <person name="Scharf M.E."/>
            <person name="Sun F."/>
            <person name="Vogel H."/>
            <person name="Xiao J."/>
            <person name="Yang W."/>
            <person name="Yang Z."/>
            <person name="Yang Z."/>
            <person name="Zhou J."/>
            <person name="Zhu J."/>
            <person name="Brent C.S."/>
            <person name="Elsik C.G."/>
            <person name="Goodisman M.A."/>
            <person name="Liberles D.A."/>
            <person name="Roe R.M."/>
            <person name="Vargo E.L."/>
            <person name="Vilcinskas A."/>
            <person name="Wang J."/>
            <person name="Bornberg-Bauer E."/>
            <person name="Korb J."/>
            <person name="Zhang G."/>
            <person name="Liebig J."/>
        </authorList>
    </citation>
    <scope>NUCLEOTIDE SEQUENCE [LARGE SCALE GENOMIC DNA]</scope>
    <source>
        <tissue evidence="1">Whole organism</tissue>
    </source>
</reference>
<organism evidence="1 2">
    <name type="scientific">Zootermopsis nevadensis</name>
    <name type="common">Dampwood termite</name>
    <dbReference type="NCBI Taxonomy" id="136037"/>
    <lineage>
        <taxon>Eukaryota</taxon>
        <taxon>Metazoa</taxon>
        <taxon>Ecdysozoa</taxon>
        <taxon>Arthropoda</taxon>
        <taxon>Hexapoda</taxon>
        <taxon>Insecta</taxon>
        <taxon>Pterygota</taxon>
        <taxon>Neoptera</taxon>
        <taxon>Polyneoptera</taxon>
        <taxon>Dictyoptera</taxon>
        <taxon>Blattodea</taxon>
        <taxon>Blattoidea</taxon>
        <taxon>Termitoidae</taxon>
        <taxon>Termopsidae</taxon>
        <taxon>Zootermopsis</taxon>
    </lineage>
</organism>
<protein>
    <submittedName>
        <fullName evidence="1">Uncharacterized protein</fullName>
    </submittedName>
</protein>
<keyword evidence="2" id="KW-1185">Reference proteome</keyword>
<dbReference type="AlphaFoldDB" id="A0A067R245"/>
<evidence type="ECO:0000313" key="1">
    <source>
        <dbReference type="EMBL" id="KDR16952.1"/>
    </source>
</evidence>
<proteinExistence type="predicted"/>
<evidence type="ECO:0000313" key="2">
    <source>
        <dbReference type="Proteomes" id="UP000027135"/>
    </source>
</evidence>
<dbReference type="Proteomes" id="UP000027135">
    <property type="component" value="Unassembled WGS sequence"/>
</dbReference>
<gene>
    <name evidence="1" type="ORF">L798_08110</name>
</gene>
<sequence>MAVMECKCNIKSIPVSYNTRNFVWCIPCSPGAIHDKRWVRDNGLQVLAIAKFHKDKTIFPPCRYHM</sequence>
<dbReference type="EMBL" id="KK852768">
    <property type="protein sequence ID" value="KDR16952.1"/>
    <property type="molecule type" value="Genomic_DNA"/>
</dbReference>
<dbReference type="InParanoid" id="A0A067R245"/>